<dbReference type="Proteomes" id="UP000308600">
    <property type="component" value="Unassembled WGS sequence"/>
</dbReference>
<reference evidence="1 2" key="1">
    <citation type="journal article" date="2019" name="Nat. Ecol. Evol.">
        <title>Megaphylogeny resolves global patterns of mushroom evolution.</title>
        <authorList>
            <person name="Varga T."/>
            <person name="Krizsan K."/>
            <person name="Foldi C."/>
            <person name="Dima B."/>
            <person name="Sanchez-Garcia M."/>
            <person name="Sanchez-Ramirez S."/>
            <person name="Szollosi G.J."/>
            <person name="Szarkandi J.G."/>
            <person name="Papp V."/>
            <person name="Albert L."/>
            <person name="Andreopoulos W."/>
            <person name="Angelini C."/>
            <person name="Antonin V."/>
            <person name="Barry K.W."/>
            <person name="Bougher N.L."/>
            <person name="Buchanan P."/>
            <person name="Buyck B."/>
            <person name="Bense V."/>
            <person name="Catcheside P."/>
            <person name="Chovatia M."/>
            <person name="Cooper J."/>
            <person name="Damon W."/>
            <person name="Desjardin D."/>
            <person name="Finy P."/>
            <person name="Geml J."/>
            <person name="Haridas S."/>
            <person name="Hughes K."/>
            <person name="Justo A."/>
            <person name="Karasinski D."/>
            <person name="Kautmanova I."/>
            <person name="Kiss B."/>
            <person name="Kocsube S."/>
            <person name="Kotiranta H."/>
            <person name="LaButti K.M."/>
            <person name="Lechner B.E."/>
            <person name="Liimatainen K."/>
            <person name="Lipzen A."/>
            <person name="Lukacs Z."/>
            <person name="Mihaltcheva S."/>
            <person name="Morgado L.N."/>
            <person name="Niskanen T."/>
            <person name="Noordeloos M.E."/>
            <person name="Ohm R.A."/>
            <person name="Ortiz-Santana B."/>
            <person name="Ovrebo C."/>
            <person name="Racz N."/>
            <person name="Riley R."/>
            <person name="Savchenko A."/>
            <person name="Shiryaev A."/>
            <person name="Soop K."/>
            <person name="Spirin V."/>
            <person name="Szebenyi C."/>
            <person name="Tomsovsky M."/>
            <person name="Tulloss R.E."/>
            <person name="Uehling J."/>
            <person name="Grigoriev I.V."/>
            <person name="Vagvolgyi C."/>
            <person name="Papp T."/>
            <person name="Martin F.M."/>
            <person name="Miettinen O."/>
            <person name="Hibbett D.S."/>
            <person name="Nagy L.G."/>
        </authorList>
    </citation>
    <scope>NUCLEOTIDE SEQUENCE [LARGE SCALE GENOMIC DNA]</scope>
    <source>
        <strain evidence="1 2">NL-1719</strain>
    </source>
</reference>
<accession>A0ACD3A6R4</accession>
<keyword evidence="2" id="KW-1185">Reference proteome</keyword>
<name>A0ACD3A6R4_9AGAR</name>
<gene>
    <name evidence="1" type="ORF">BDN72DRAFT_863627</name>
</gene>
<protein>
    <submittedName>
        <fullName evidence="1">Uncharacterized protein</fullName>
    </submittedName>
</protein>
<dbReference type="EMBL" id="ML208662">
    <property type="protein sequence ID" value="TFK61420.1"/>
    <property type="molecule type" value="Genomic_DNA"/>
</dbReference>
<sequence>MERKPPGQILRWDFPNNFTLAVFGDGIVSSEEFDRVVDILSAFMKIARWLPLCLSKACKYINLLNDKFNSGLVKEDLTLEPYDEDIVEERVVASSEEISQLVEIYKNHFERELDPGELYYSETFGQSTPYKLSNAPKLRPSEESVTKLVNKTESGKGV</sequence>
<organism evidence="1 2">
    <name type="scientific">Pluteus cervinus</name>
    <dbReference type="NCBI Taxonomy" id="181527"/>
    <lineage>
        <taxon>Eukaryota</taxon>
        <taxon>Fungi</taxon>
        <taxon>Dikarya</taxon>
        <taxon>Basidiomycota</taxon>
        <taxon>Agaricomycotina</taxon>
        <taxon>Agaricomycetes</taxon>
        <taxon>Agaricomycetidae</taxon>
        <taxon>Agaricales</taxon>
        <taxon>Pluteineae</taxon>
        <taxon>Pluteaceae</taxon>
        <taxon>Pluteus</taxon>
    </lineage>
</organism>
<evidence type="ECO:0000313" key="2">
    <source>
        <dbReference type="Proteomes" id="UP000308600"/>
    </source>
</evidence>
<proteinExistence type="predicted"/>
<evidence type="ECO:0000313" key="1">
    <source>
        <dbReference type="EMBL" id="TFK61420.1"/>
    </source>
</evidence>